<dbReference type="EMBL" id="VXIV02002518">
    <property type="protein sequence ID" value="KAF6024895.1"/>
    <property type="molecule type" value="Genomic_DNA"/>
</dbReference>
<evidence type="ECO:0000313" key="3">
    <source>
        <dbReference type="Proteomes" id="UP000593567"/>
    </source>
</evidence>
<dbReference type="GO" id="GO:0005783">
    <property type="term" value="C:endoplasmic reticulum"/>
    <property type="evidence" value="ECO:0007669"/>
    <property type="project" value="TreeGrafter"/>
</dbReference>
<dbReference type="PANTHER" id="PTHR13399">
    <property type="entry name" value="TRANSLOCON-ASSOCIATED PROTEIN TRAP , GAMMA SUBUNIT"/>
    <property type="match status" value="1"/>
</dbReference>
<comment type="caution">
    <text evidence="2">The sequence shown here is derived from an EMBL/GenBank/DDBJ whole genome shotgun (WGS) entry which is preliminary data.</text>
</comment>
<dbReference type="Proteomes" id="UP000593567">
    <property type="component" value="Unassembled WGS sequence"/>
</dbReference>
<dbReference type="OrthoDB" id="289721at2759"/>
<name>A0A7J7JFJ2_BUGNE</name>
<gene>
    <name evidence="2" type="ORF">EB796_016795</name>
</gene>
<protein>
    <submittedName>
        <fullName evidence="2">TBC1D30</fullName>
    </submittedName>
</protein>
<feature type="region of interest" description="Disordered" evidence="1">
    <location>
        <begin position="143"/>
        <end position="162"/>
    </location>
</feature>
<proteinExistence type="predicted"/>
<feature type="compositionally biased region" description="Polar residues" evidence="1">
    <location>
        <begin position="147"/>
        <end position="162"/>
    </location>
</feature>
<dbReference type="PANTHER" id="PTHR13399:SF4">
    <property type="entry name" value="TBC1 DOMAIN FAMILY MEMBER 30"/>
    <property type="match status" value="1"/>
</dbReference>
<reference evidence="2" key="1">
    <citation type="submission" date="2020-06" db="EMBL/GenBank/DDBJ databases">
        <title>Draft genome of Bugula neritina, a colonial animal packing powerful symbionts and potential medicines.</title>
        <authorList>
            <person name="Rayko M."/>
        </authorList>
    </citation>
    <scope>NUCLEOTIDE SEQUENCE [LARGE SCALE GENOMIC DNA]</scope>
    <source>
        <strain evidence="2">Kwan_BN1</strain>
    </source>
</reference>
<evidence type="ECO:0000313" key="2">
    <source>
        <dbReference type="EMBL" id="KAF6024895.1"/>
    </source>
</evidence>
<feature type="region of interest" description="Disordered" evidence="1">
    <location>
        <begin position="181"/>
        <end position="208"/>
    </location>
</feature>
<accession>A0A7J7JFJ2</accession>
<sequence>MTMGSLTQQLMKGEIVTTDELIRSIYNMAPIPLPKLTEIREKFMYDITPFSADVNSHKSAHSEEESADDMHDVTKKGVMLFLFDNSPYHGCSHAKETICKADSSQRKASLLMMAPVASAPPTIVPNYPSPVVNHLFVGKEMSEKKQVSTPRSRSISVGSQMESVAPALSDQLASRLDFYDSSQQDSRQMHRSKAKKQKSEAASSITEPEVVNQEVKKVVRQTSDTSDEFDGDYTTLAAHVTTMRREIRRQHSTASDSSSISTDSVFTHSMLNQNGHPGSSNSLSQRPYSKEFIPSMKPFSPFPKPATGILSAKKAKIGVELGLYKPESALAYMSPAERKQFLREGKHFTGRMAMSPTSSLW</sequence>
<keyword evidence="3" id="KW-1185">Reference proteome</keyword>
<dbReference type="AlphaFoldDB" id="A0A7J7JFJ2"/>
<organism evidence="2 3">
    <name type="scientific">Bugula neritina</name>
    <name type="common">Brown bryozoan</name>
    <name type="synonym">Sertularia neritina</name>
    <dbReference type="NCBI Taxonomy" id="10212"/>
    <lineage>
        <taxon>Eukaryota</taxon>
        <taxon>Metazoa</taxon>
        <taxon>Spiralia</taxon>
        <taxon>Lophotrochozoa</taxon>
        <taxon>Bryozoa</taxon>
        <taxon>Gymnolaemata</taxon>
        <taxon>Cheilostomatida</taxon>
        <taxon>Flustrina</taxon>
        <taxon>Buguloidea</taxon>
        <taxon>Bugulidae</taxon>
        <taxon>Bugula</taxon>
    </lineage>
</organism>
<evidence type="ECO:0000256" key="1">
    <source>
        <dbReference type="SAM" id="MobiDB-lite"/>
    </source>
</evidence>